<dbReference type="SUPFAM" id="SSF50249">
    <property type="entry name" value="Nucleic acid-binding proteins"/>
    <property type="match status" value="1"/>
</dbReference>
<feature type="domain" description="Large ribosomal subunit protein uL2 C-terminal" evidence="8">
    <location>
        <begin position="629"/>
        <end position="794"/>
    </location>
</feature>
<protein>
    <submittedName>
        <fullName evidence="10">Uncharacterized protein</fullName>
    </submittedName>
</protein>
<dbReference type="Pfam" id="PF03947">
    <property type="entry name" value="Ribosomal_L2_C"/>
    <property type="match status" value="2"/>
</dbReference>
<dbReference type="Pfam" id="PF00251">
    <property type="entry name" value="Glyco_hydro_32N"/>
    <property type="match status" value="1"/>
</dbReference>
<dbReference type="InterPro" id="IPR001362">
    <property type="entry name" value="Glyco_hydro_32"/>
</dbReference>
<dbReference type="FunFam" id="4.10.950.10:FF:000002">
    <property type="entry name" value="60S ribosomal protein L2"/>
    <property type="match status" value="1"/>
</dbReference>
<evidence type="ECO:0000256" key="6">
    <source>
        <dbReference type="ARBA" id="ARBA00023295"/>
    </source>
</evidence>
<dbReference type="EMBL" id="JAATIP010000044">
    <property type="protein sequence ID" value="KAF4385873.1"/>
    <property type="molecule type" value="Genomic_DNA"/>
</dbReference>
<evidence type="ECO:0000256" key="7">
    <source>
        <dbReference type="SAM" id="SignalP"/>
    </source>
</evidence>
<comment type="similarity">
    <text evidence="1">Belongs to the universal ribosomal protein uL2 family.</text>
</comment>
<evidence type="ECO:0000313" key="10">
    <source>
        <dbReference type="EMBL" id="KAF4385873.1"/>
    </source>
</evidence>
<dbReference type="SMART" id="SM00640">
    <property type="entry name" value="Glyco_32"/>
    <property type="match status" value="1"/>
</dbReference>
<feature type="signal peptide" evidence="7">
    <location>
        <begin position="1"/>
        <end position="23"/>
    </location>
</feature>
<dbReference type="PROSITE" id="PS00467">
    <property type="entry name" value="RIBOSOMAL_L2"/>
    <property type="match status" value="1"/>
</dbReference>
<dbReference type="Gene3D" id="2.40.50.140">
    <property type="entry name" value="Nucleic acid-binding proteins"/>
    <property type="match status" value="1"/>
</dbReference>
<keyword evidence="3" id="KW-0378">Hydrolase</keyword>
<dbReference type="InterPro" id="IPR013320">
    <property type="entry name" value="ConA-like_dom_sf"/>
</dbReference>
<dbReference type="InterPro" id="IPR023296">
    <property type="entry name" value="Glyco_hydro_beta-prop_sf"/>
</dbReference>
<dbReference type="InterPro" id="IPR050551">
    <property type="entry name" value="Fructan_Metab_Enzymes"/>
</dbReference>
<feature type="domain" description="Large ribosomal subunit protein uL2 RNA-binding" evidence="9">
    <location>
        <begin position="544"/>
        <end position="623"/>
    </location>
</feature>
<dbReference type="GO" id="GO:1990904">
    <property type="term" value="C:ribonucleoprotein complex"/>
    <property type="evidence" value="ECO:0007669"/>
    <property type="project" value="UniProtKB-KW"/>
</dbReference>
<evidence type="ECO:0000313" key="11">
    <source>
        <dbReference type="Proteomes" id="UP000525078"/>
    </source>
</evidence>
<dbReference type="InterPro" id="IPR022666">
    <property type="entry name" value="Ribosomal_uL2_RNA-bd_dom"/>
</dbReference>
<dbReference type="Gene3D" id="2.60.120.560">
    <property type="entry name" value="Exo-inulinase, domain 1"/>
    <property type="match status" value="1"/>
</dbReference>
<evidence type="ECO:0000256" key="4">
    <source>
        <dbReference type="ARBA" id="ARBA00022980"/>
    </source>
</evidence>
<feature type="chain" id="PRO_5029886466" evidence="7">
    <location>
        <begin position="24"/>
        <end position="821"/>
    </location>
</feature>
<comment type="similarity">
    <text evidence="2">Belongs to the glycosyl hydrolase 32 family.</text>
</comment>
<dbReference type="InterPro" id="IPR013148">
    <property type="entry name" value="Glyco_hydro_32_N"/>
</dbReference>
<dbReference type="Proteomes" id="UP000525078">
    <property type="component" value="Unassembled WGS sequence"/>
</dbReference>
<evidence type="ECO:0000256" key="2">
    <source>
        <dbReference type="ARBA" id="ARBA00009902"/>
    </source>
</evidence>
<dbReference type="InterPro" id="IPR014726">
    <property type="entry name" value="Ribosomal_uL2_dom3"/>
</dbReference>
<dbReference type="GO" id="GO:0005975">
    <property type="term" value="P:carbohydrate metabolic process"/>
    <property type="evidence" value="ECO:0007669"/>
    <property type="project" value="InterPro"/>
</dbReference>
<dbReference type="InterPro" id="IPR022669">
    <property type="entry name" value="Ribosomal_uL2_C"/>
</dbReference>
<dbReference type="FunFam" id="2.60.120.560:FF:000002">
    <property type="entry name" value="Beta-fructofuranosidase, insoluble isoenzyme CWINV1"/>
    <property type="match status" value="1"/>
</dbReference>
<evidence type="ECO:0000259" key="8">
    <source>
        <dbReference type="SMART" id="SM01382"/>
    </source>
</evidence>
<dbReference type="SMART" id="SM01383">
    <property type="entry name" value="Ribosomal_L2"/>
    <property type="match status" value="1"/>
</dbReference>
<dbReference type="InterPro" id="IPR022671">
    <property type="entry name" value="Ribosomal_uL2_CS"/>
</dbReference>
<evidence type="ECO:0000256" key="1">
    <source>
        <dbReference type="ARBA" id="ARBA00005636"/>
    </source>
</evidence>
<dbReference type="Gene3D" id="4.10.950.10">
    <property type="entry name" value="Ribosomal protein L2, domain 3"/>
    <property type="match status" value="1"/>
</dbReference>
<gene>
    <name evidence="10" type="ORF">F8388_010429</name>
</gene>
<dbReference type="CDD" id="cd18624">
    <property type="entry name" value="GH32_Fruct1-like"/>
    <property type="match status" value="1"/>
</dbReference>
<accession>A0A7J6GSF6</accession>
<proteinExistence type="inferred from homology"/>
<dbReference type="FunFam" id="2.40.50.140:FF:000020">
    <property type="entry name" value="60S ribosomal protein L2"/>
    <property type="match status" value="1"/>
</dbReference>
<dbReference type="InterPro" id="IPR014722">
    <property type="entry name" value="Rib_uL2_dom2"/>
</dbReference>
<reference evidence="10 11" key="1">
    <citation type="journal article" date="2020" name="bioRxiv">
        <title>Sequence and annotation of 42 cannabis genomes reveals extensive copy number variation in cannabinoid synthesis and pathogen resistance genes.</title>
        <authorList>
            <person name="Mckernan K.J."/>
            <person name="Helbert Y."/>
            <person name="Kane L.T."/>
            <person name="Ebling H."/>
            <person name="Zhang L."/>
            <person name="Liu B."/>
            <person name="Eaton Z."/>
            <person name="Mclaughlin S."/>
            <person name="Kingan S."/>
            <person name="Baybayan P."/>
            <person name="Concepcion G."/>
            <person name="Jordan M."/>
            <person name="Riva A."/>
            <person name="Barbazuk W."/>
            <person name="Harkins T."/>
        </authorList>
    </citation>
    <scope>NUCLEOTIDE SEQUENCE [LARGE SCALE GENOMIC DNA]</scope>
    <source>
        <strain evidence="11">cv. Jamaican Lion 4</strain>
        <tissue evidence="10">Leaf</tissue>
    </source>
</reference>
<dbReference type="SUPFAM" id="SSF49899">
    <property type="entry name" value="Concanavalin A-like lectins/glucanases"/>
    <property type="match status" value="1"/>
</dbReference>
<dbReference type="GO" id="GO:0006412">
    <property type="term" value="P:translation"/>
    <property type="evidence" value="ECO:0007669"/>
    <property type="project" value="InterPro"/>
</dbReference>
<comment type="caution">
    <text evidence="10">The sequence shown here is derived from an EMBL/GenBank/DDBJ whole genome shotgun (WGS) entry which is preliminary data.</text>
</comment>
<dbReference type="Gene3D" id="2.30.30.30">
    <property type="match status" value="1"/>
</dbReference>
<organism evidence="10 11">
    <name type="scientific">Cannabis sativa</name>
    <name type="common">Hemp</name>
    <name type="synonym">Marijuana</name>
    <dbReference type="NCBI Taxonomy" id="3483"/>
    <lineage>
        <taxon>Eukaryota</taxon>
        <taxon>Viridiplantae</taxon>
        <taxon>Streptophyta</taxon>
        <taxon>Embryophyta</taxon>
        <taxon>Tracheophyta</taxon>
        <taxon>Spermatophyta</taxon>
        <taxon>Magnoliopsida</taxon>
        <taxon>eudicotyledons</taxon>
        <taxon>Gunneridae</taxon>
        <taxon>Pentapetalae</taxon>
        <taxon>rosids</taxon>
        <taxon>fabids</taxon>
        <taxon>Rosales</taxon>
        <taxon>Cannabaceae</taxon>
        <taxon>Cannabis</taxon>
    </lineage>
</organism>
<keyword evidence="7" id="KW-0732">Signal</keyword>
<keyword evidence="6" id="KW-0326">Glycosidase</keyword>
<evidence type="ECO:0000256" key="3">
    <source>
        <dbReference type="ARBA" id="ARBA00022801"/>
    </source>
</evidence>
<dbReference type="GO" id="GO:0004553">
    <property type="term" value="F:hydrolase activity, hydrolyzing O-glycosyl compounds"/>
    <property type="evidence" value="ECO:0007669"/>
    <property type="project" value="InterPro"/>
</dbReference>
<keyword evidence="5" id="KW-0687">Ribonucleoprotein</keyword>
<dbReference type="SMART" id="SM01382">
    <property type="entry name" value="Ribosomal_L2_C"/>
    <property type="match status" value="1"/>
</dbReference>
<dbReference type="SUPFAM" id="SSF50104">
    <property type="entry name" value="Translation proteins SH3-like domain"/>
    <property type="match status" value="1"/>
</dbReference>
<evidence type="ECO:0000256" key="5">
    <source>
        <dbReference type="ARBA" id="ARBA00023274"/>
    </source>
</evidence>
<dbReference type="GO" id="GO:0005840">
    <property type="term" value="C:ribosome"/>
    <property type="evidence" value="ECO:0007669"/>
    <property type="project" value="UniProtKB-KW"/>
</dbReference>
<dbReference type="AlphaFoldDB" id="A0A7J6GSF6"/>
<dbReference type="PANTHER" id="PTHR31953">
    <property type="entry name" value="BETA-FRUCTOFURANOSIDASE, INSOLUBLE ISOENZYME CWINV1-RELATED"/>
    <property type="match status" value="1"/>
</dbReference>
<evidence type="ECO:0000259" key="9">
    <source>
        <dbReference type="SMART" id="SM01383"/>
    </source>
</evidence>
<name>A0A7J6GSF6_CANSA</name>
<dbReference type="SUPFAM" id="SSF75005">
    <property type="entry name" value="Arabinanase/levansucrase/invertase"/>
    <property type="match status" value="1"/>
</dbReference>
<dbReference type="Gene3D" id="2.115.10.20">
    <property type="entry name" value="Glycosyl hydrolase domain, family 43"/>
    <property type="match status" value="1"/>
</dbReference>
<dbReference type="Pfam" id="PF00181">
    <property type="entry name" value="Ribosomal_L2_N"/>
    <property type="match status" value="1"/>
</dbReference>
<dbReference type="InterPro" id="IPR008991">
    <property type="entry name" value="Translation_prot_SH3-like_sf"/>
</dbReference>
<keyword evidence="4" id="KW-0689">Ribosomal protein</keyword>
<dbReference type="InterPro" id="IPR012340">
    <property type="entry name" value="NA-bd_OB-fold"/>
</dbReference>
<dbReference type="GO" id="GO:0003735">
    <property type="term" value="F:structural constituent of ribosome"/>
    <property type="evidence" value="ECO:0007669"/>
    <property type="project" value="InterPro"/>
</dbReference>
<sequence length="821" mass="91640">MASFKMLSIFIYVLLINIGGLHASHKIFPEYQSLDIEHVDPTFKTAYHFQPQKHWINVQTGPMYFNGVYHLFYQYNPWGAVWGNIVWAHSVSKDMVNWESIEPAIFPSEDYDINGCWSGSATVLPTNKPVIMYTGIDKTIRQLQNYAVPKNLSDPYLREWIKPKNNPIAVPDKSENASAFRDPTTAWKGRDGHWRMVVGGKRNMRGMTHLYRSKDFKNWIKAKHPLHSVPNTGMWECPDFYPVSTSGAKNGLDTSSLGENVKHVHKVSLDITRYEYYTLGTYLTHKDKYVPDNTSIDGWAGLRYDYGNFYASKSFYDPVKLRRVMWGWANESDTEDDDVAKGWSGVQADVDVVFSFPSLEKAEKFDPSWDNAENLCGQKGSHVEGGIGPFGLLTLASEKLEEYTPVFFRIFNGPEKNVVLMCSDASKSSLSPNLYKPSFAGFVDVDLKDNKLSLRSLIDHSVVESFGEKGKTCITSRVYPSLAIDNNAHLFVFNNGSEVVTVENLQAWSMRRPHISSSSPSPVKTLILTLTVAMGRVIRAQRKGAGSVFKSHTHHRKGPARFRSLDFGERNGYLKGVVTDIIHDPGRGAPLARVTFRHPFRYKHQKELFIAAEGLYSGQFIYCGKKANLVVGNVLPLRSLPEGTVICNVEHHVGDRGVLARASGDYAVVISHNPDNGTSRPYIVFSLYILNVCYFDAYLDMNLHLTIVLKVKLPSGAKKIFPSGCRAMIGQVAGGGRTEKPMLKAGNAYHKFRVKRNSWPKVRGVAMNPVEHPHGGGNHQHIGHASTIARDAAPGQKVGLIAARRTGRLRGQAAAAASKAD</sequence>